<evidence type="ECO:0000256" key="1">
    <source>
        <dbReference type="ARBA" id="ARBA00008601"/>
    </source>
</evidence>
<keyword evidence="4" id="KW-0904">Protein phosphatase</keyword>
<feature type="compositionally biased region" description="Basic and acidic residues" evidence="5">
    <location>
        <begin position="317"/>
        <end position="328"/>
    </location>
</feature>
<keyword evidence="8" id="KW-1185">Reference proteome</keyword>
<feature type="region of interest" description="Disordered" evidence="5">
    <location>
        <begin position="218"/>
        <end position="272"/>
    </location>
</feature>
<dbReference type="EMBL" id="JBAMIC010000004">
    <property type="protein sequence ID" value="KAK7107613.1"/>
    <property type="molecule type" value="Genomic_DNA"/>
</dbReference>
<feature type="compositionally biased region" description="Polar residues" evidence="5">
    <location>
        <begin position="243"/>
        <end position="255"/>
    </location>
</feature>
<dbReference type="InterPro" id="IPR000340">
    <property type="entry name" value="Dual-sp_phosphatase_cat-dom"/>
</dbReference>
<evidence type="ECO:0000256" key="3">
    <source>
        <dbReference type="ARBA" id="ARBA00022801"/>
    </source>
</evidence>
<comment type="similarity">
    <text evidence="1">Belongs to the protein-tyrosine phosphatase family. Non-receptor class dual specificity subfamily.</text>
</comment>
<proteinExistence type="inferred from homology"/>
<dbReference type="GO" id="GO:0008330">
    <property type="term" value="F:protein tyrosine/threonine phosphatase activity"/>
    <property type="evidence" value="ECO:0007669"/>
    <property type="project" value="TreeGrafter"/>
</dbReference>
<dbReference type="SUPFAM" id="SSF52799">
    <property type="entry name" value="(Phosphotyrosine protein) phosphatases II"/>
    <property type="match status" value="1"/>
</dbReference>
<dbReference type="GO" id="GO:0033550">
    <property type="term" value="F:MAP kinase tyrosine phosphatase activity"/>
    <property type="evidence" value="ECO:0007669"/>
    <property type="project" value="TreeGrafter"/>
</dbReference>
<evidence type="ECO:0000256" key="2">
    <source>
        <dbReference type="ARBA" id="ARBA00013064"/>
    </source>
</evidence>
<evidence type="ECO:0000256" key="4">
    <source>
        <dbReference type="ARBA" id="ARBA00022912"/>
    </source>
</evidence>
<dbReference type="AlphaFoldDB" id="A0AAN9GG25"/>
<feature type="region of interest" description="Disordered" evidence="5">
    <location>
        <begin position="497"/>
        <end position="532"/>
    </location>
</feature>
<dbReference type="PANTHER" id="PTHR10159:SF511">
    <property type="entry name" value="DUAL SPECIFICITY PROTEIN PHOSPHATASE 1"/>
    <property type="match status" value="1"/>
</dbReference>
<dbReference type="GO" id="GO:0005737">
    <property type="term" value="C:cytoplasm"/>
    <property type="evidence" value="ECO:0007669"/>
    <property type="project" value="TreeGrafter"/>
</dbReference>
<evidence type="ECO:0000256" key="5">
    <source>
        <dbReference type="SAM" id="MobiDB-lite"/>
    </source>
</evidence>
<feature type="compositionally biased region" description="Basic and acidic residues" evidence="5">
    <location>
        <begin position="218"/>
        <end position="227"/>
    </location>
</feature>
<name>A0AAN9GG25_9CAEN</name>
<dbReference type="PANTHER" id="PTHR10159">
    <property type="entry name" value="DUAL SPECIFICITY PROTEIN PHOSPHATASE"/>
    <property type="match status" value="1"/>
</dbReference>
<reference evidence="7 8" key="1">
    <citation type="submission" date="2024-02" db="EMBL/GenBank/DDBJ databases">
        <title>Chromosome-scale genome assembly of the rough periwinkle Littorina saxatilis.</title>
        <authorList>
            <person name="De Jode A."/>
            <person name="Faria R."/>
            <person name="Formenti G."/>
            <person name="Sims Y."/>
            <person name="Smith T.P."/>
            <person name="Tracey A."/>
            <person name="Wood J.M.D."/>
            <person name="Zagrodzka Z.B."/>
            <person name="Johannesson K."/>
            <person name="Butlin R.K."/>
            <person name="Leder E.H."/>
        </authorList>
    </citation>
    <scope>NUCLEOTIDE SEQUENCE [LARGE SCALE GENOMIC DNA]</scope>
    <source>
        <strain evidence="7">Snail1</strain>
        <tissue evidence="7">Muscle</tissue>
    </source>
</reference>
<gene>
    <name evidence="7" type="ORF">V1264_015506</name>
</gene>
<feature type="compositionally biased region" description="Polar residues" evidence="5">
    <location>
        <begin position="1"/>
        <end position="10"/>
    </location>
</feature>
<evidence type="ECO:0000259" key="6">
    <source>
        <dbReference type="PROSITE" id="PS50054"/>
    </source>
</evidence>
<sequence length="532" mass="57437">MQASAVTSSTRRQRGVLTRSRSLASPLADENLSLPSNSYDSAAAPGKANKGGAGGGEGGGGVEGAIHHEASAKTTKKTLRRQQSLAELFGVVIYKSKVQLQELFSRRDKDSSKGKLRDVSPMRDHGGDGGDGGEAAVGAEAGAGVGITEEATAEVNRLSSLSAASGVGASPNRKVVQLKGQLLPRGLVLMRSSHPELSSGNGRLRSRTPEELFCVDRGHSLHPERPASSRSLDTLQSDHRNNSQDLSPHRNSPSHGSDRLLKPDRGCKGKATLVKSNSDSLCRIVLPPPGEGRSSLNKACSDVCFFRTSPTPLLLPRDAETRPGDKHLNHNNNHQRTSPSKQNGLSSISSILDWLLVGGVEAAYNDPLLCSLGVGAVVDITNVDPHHVPPEKKTTCPCTCGKKHFRSKLNLAVDDIEWENIQQYFPDVNAFINGWKNRESKVLVVSYHGKSRGPAIVVQYLMTYFRIPLERALQHVRSRRPQTRINPGFMRALQRLEKRLAEEDSSGGSPSPPPDFPPDSSPRSPKTAWDEC</sequence>
<evidence type="ECO:0000313" key="7">
    <source>
        <dbReference type="EMBL" id="KAK7107613.1"/>
    </source>
</evidence>
<protein>
    <recommendedName>
        <fullName evidence="2">protein-tyrosine-phosphatase</fullName>
        <ecNumber evidence="2">3.1.3.48</ecNumber>
    </recommendedName>
</protein>
<organism evidence="7 8">
    <name type="scientific">Littorina saxatilis</name>
    <dbReference type="NCBI Taxonomy" id="31220"/>
    <lineage>
        <taxon>Eukaryota</taxon>
        <taxon>Metazoa</taxon>
        <taxon>Spiralia</taxon>
        <taxon>Lophotrochozoa</taxon>
        <taxon>Mollusca</taxon>
        <taxon>Gastropoda</taxon>
        <taxon>Caenogastropoda</taxon>
        <taxon>Littorinimorpha</taxon>
        <taxon>Littorinoidea</taxon>
        <taxon>Littorinidae</taxon>
        <taxon>Littorina</taxon>
    </lineage>
</organism>
<feature type="region of interest" description="Disordered" evidence="5">
    <location>
        <begin position="107"/>
        <end position="137"/>
    </location>
</feature>
<feature type="compositionally biased region" description="Gly residues" evidence="5">
    <location>
        <begin position="49"/>
        <end position="63"/>
    </location>
</feature>
<feature type="compositionally biased region" description="Basic and acidic residues" evidence="5">
    <location>
        <begin position="107"/>
        <end position="128"/>
    </location>
</feature>
<feature type="compositionally biased region" description="Basic and acidic residues" evidence="5">
    <location>
        <begin position="256"/>
        <end position="267"/>
    </location>
</feature>
<dbReference type="GO" id="GO:0017017">
    <property type="term" value="F:MAP kinase tyrosine/serine/threonine phosphatase activity"/>
    <property type="evidence" value="ECO:0007669"/>
    <property type="project" value="TreeGrafter"/>
</dbReference>
<feature type="compositionally biased region" description="Pro residues" evidence="5">
    <location>
        <begin position="510"/>
        <end position="520"/>
    </location>
</feature>
<feature type="region of interest" description="Disordered" evidence="5">
    <location>
        <begin position="1"/>
        <end position="64"/>
    </location>
</feature>
<dbReference type="Proteomes" id="UP001374579">
    <property type="component" value="Unassembled WGS sequence"/>
</dbReference>
<evidence type="ECO:0000313" key="8">
    <source>
        <dbReference type="Proteomes" id="UP001374579"/>
    </source>
</evidence>
<dbReference type="EC" id="3.1.3.48" evidence="2"/>
<feature type="compositionally biased region" description="Polar residues" evidence="5">
    <location>
        <begin position="330"/>
        <end position="344"/>
    </location>
</feature>
<dbReference type="InterPro" id="IPR020422">
    <property type="entry name" value="TYR_PHOSPHATASE_DUAL_dom"/>
</dbReference>
<dbReference type="SMART" id="SM00195">
    <property type="entry name" value="DSPc"/>
    <property type="match status" value="1"/>
</dbReference>
<keyword evidence="3" id="KW-0378">Hydrolase</keyword>
<dbReference type="PROSITE" id="PS50054">
    <property type="entry name" value="TYR_PHOSPHATASE_DUAL"/>
    <property type="match status" value="1"/>
</dbReference>
<dbReference type="InterPro" id="IPR029021">
    <property type="entry name" value="Prot-tyrosine_phosphatase-like"/>
</dbReference>
<dbReference type="Pfam" id="PF00782">
    <property type="entry name" value="DSPc"/>
    <property type="match status" value="1"/>
</dbReference>
<feature type="domain" description="Tyrosine-protein phosphatase" evidence="6">
    <location>
        <begin position="347"/>
        <end position="502"/>
    </location>
</feature>
<accession>A0AAN9GG25</accession>
<comment type="caution">
    <text evidence="7">The sequence shown here is derived from an EMBL/GenBank/DDBJ whole genome shotgun (WGS) entry which is preliminary data.</text>
</comment>
<feature type="region of interest" description="Disordered" evidence="5">
    <location>
        <begin position="315"/>
        <end position="344"/>
    </location>
</feature>
<dbReference type="GO" id="GO:0043409">
    <property type="term" value="P:negative regulation of MAPK cascade"/>
    <property type="evidence" value="ECO:0007669"/>
    <property type="project" value="TreeGrafter"/>
</dbReference>
<dbReference type="CDD" id="cd14498">
    <property type="entry name" value="DSP"/>
    <property type="match status" value="1"/>
</dbReference>
<dbReference type="Gene3D" id="3.90.190.10">
    <property type="entry name" value="Protein tyrosine phosphatase superfamily"/>
    <property type="match status" value="1"/>
</dbReference>